<dbReference type="InterPro" id="IPR035959">
    <property type="entry name" value="RutC-like_sf"/>
</dbReference>
<dbReference type="Gene3D" id="3.30.1330.40">
    <property type="entry name" value="RutC-like"/>
    <property type="match status" value="1"/>
</dbReference>
<dbReference type="Pfam" id="PF14588">
    <property type="entry name" value="YjgF_endoribonc"/>
    <property type="match status" value="1"/>
</dbReference>
<dbReference type="KEGG" id="lby:Lbys_0671"/>
<dbReference type="HOGENOM" id="CLU_104845_0_1_10"/>
<keyword evidence="3" id="KW-1185">Reference proteome</keyword>
<feature type="domain" description="Endoribonuclease L-PSP/chorismate mutase-like" evidence="1">
    <location>
        <begin position="21"/>
        <end position="157"/>
    </location>
</feature>
<organism evidence="2 3">
    <name type="scientific">Leadbetterella byssophila (strain DSM 17132 / JCM 16389 / KACC 11308 / NBRC 106382 / 4M15)</name>
    <dbReference type="NCBI Taxonomy" id="649349"/>
    <lineage>
        <taxon>Bacteria</taxon>
        <taxon>Pseudomonadati</taxon>
        <taxon>Bacteroidota</taxon>
        <taxon>Cytophagia</taxon>
        <taxon>Cytophagales</taxon>
        <taxon>Leadbetterellaceae</taxon>
        <taxon>Leadbetterella</taxon>
    </lineage>
</organism>
<dbReference type="InterPro" id="IPR013813">
    <property type="entry name" value="Endoribo_LPSP/chorism_mut-like"/>
</dbReference>
<dbReference type="RefSeq" id="WP_013407485.1">
    <property type="nucleotide sequence ID" value="NC_014655.1"/>
</dbReference>
<dbReference type="Proteomes" id="UP000007435">
    <property type="component" value="Chromosome"/>
</dbReference>
<dbReference type="STRING" id="649349.Lbys_0671"/>
<sequence length="168" mass="18114">MKKTLLFAFLSFTAYAQTPEQKLAELGLKIPEISKPIAAYTHAVRTGNLIFLSGKGPKNENGEYIIGKLGKDLSIEEGKQAAQRAALEHLAVLKAELGDLSKVKRIVKVLGMVNSTDDFTSHPQVINGYSELMQAVFASKGVHARSAVGHNSLPLGMAVEVEAIIEVE</sequence>
<dbReference type="PANTHER" id="PTHR43760">
    <property type="entry name" value="ENDORIBONUCLEASE-RELATED"/>
    <property type="match status" value="1"/>
</dbReference>
<reference key="1">
    <citation type="submission" date="2010-11" db="EMBL/GenBank/DDBJ databases">
        <title>The complete genome of Leadbetterella byssophila DSM 17132.</title>
        <authorList>
            <consortium name="US DOE Joint Genome Institute (JGI-PGF)"/>
            <person name="Lucas S."/>
            <person name="Copeland A."/>
            <person name="Lapidus A."/>
            <person name="Glavina del Rio T."/>
            <person name="Dalin E."/>
            <person name="Tice H."/>
            <person name="Bruce D."/>
            <person name="Goodwin L."/>
            <person name="Pitluck S."/>
            <person name="Kyrpides N."/>
            <person name="Mavromatis K."/>
            <person name="Ivanova N."/>
            <person name="Teshima H."/>
            <person name="Brettin T."/>
            <person name="Detter J.C."/>
            <person name="Han C."/>
            <person name="Tapia R."/>
            <person name="Land M."/>
            <person name="Hauser L."/>
            <person name="Markowitz V."/>
            <person name="Cheng J.-F."/>
            <person name="Hugenholtz P."/>
            <person name="Woyke T."/>
            <person name="Wu D."/>
            <person name="Tindall B."/>
            <person name="Pomrenke H.G."/>
            <person name="Brambilla E."/>
            <person name="Klenk H.-P."/>
            <person name="Eisen J.A."/>
        </authorList>
    </citation>
    <scope>NUCLEOTIDE SEQUENCE [LARGE SCALE GENOMIC DNA]</scope>
    <source>
        <strain>DSM 17132</strain>
    </source>
</reference>
<name>E4RYS1_LEAB4</name>
<dbReference type="PANTHER" id="PTHR43760:SF1">
    <property type="entry name" value="ENDORIBONUCLEASE L-PSP_CHORISMATE MUTASE-LIKE DOMAIN-CONTAINING PROTEIN"/>
    <property type="match status" value="1"/>
</dbReference>
<protein>
    <submittedName>
        <fullName evidence="2">Endoribonuclease L-PSP</fullName>
    </submittedName>
</protein>
<evidence type="ECO:0000259" key="1">
    <source>
        <dbReference type="Pfam" id="PF14588"/>
    </source>
</evidence>
<dbReference type="AlphaFoldDB" id="E4RYS1"/>
<dbReference type="SUPFAM" id="SSF55298">
    <property type="entry name" value="YjgF-like"/>
    <property type="match status" value="1"/>
</dbReference>
<gene>
    <name evidence="2" type="ordered locus">Lbys_0671</name>
</gene>
<evidence type="ECO:0000313" key="3">
    <source>
        <dbReference type="Proteomes" id="UP000007435"/>
    </source>
</evidence>
<dbReference type="OrthoDB" id="9806350at2"/>
<accession>E4RYS1</accession>
<dbReference type="eggNOG" id="COG0251">
    <property type="taxonomic scope" value="Bacteria"/>
</dbReference>
<reference evidence="2 3" key="2">
    <citation type="journal article" date="2011" name="Stand. Genomic Sci.">
        <title>Complete genome sequence of Leadbetterella byssophila type strain (4M15).</title>
        <authorList>
            <person name="Abt B."/>
            <person name="Teshima H."/>
            <person name="Lucas S."/>
            <person name="Lapidus A."/>
            <person name="Del Rio T.G."/>
            <person name="Nolan M."/>
            <person name="Tice H."/>
            <person name="Cheng J.F."/>
            <person name="Pitluck S."/>
            <person name="Liolios K."/>
            <person name="Pagani I."/>
            <person name="Ivanova N."/>
            <person name="Mavromatis K."/>
            <person name="Pati A."/>
            <person name="Tapia R."/>
            <person name="Han C."/>
            <person name="Goodwin L."/>
            <person name="Chen A."/>
            <person name="Palaniappan K."/>
            <person name="Land M."/>
            <person name="Hauser L."/>
            <person name="Chang Y.J."/>
            <person name="Jeffries C.D."/>
            <person name="Rohde M."/>
            <person name="Goker M."/>
            <person name="Tindall B.J."/>
            <person name="Detter J.C."/>
            <person name="Woyke T."/>
            <person name="Bristow J."/>
            <person name="Eisen J.A."/>
            <person name="Markowitz V."/>
            <person name="Hugenholtz P."/>
            <person name="Klenk H.P."/>
            <person name="Kyrpides N.C."/>
        </authorList>
    </citation>
    <scope>NUCLEOTIDE SEQUENCE [LARGE SCALE GENOMIC DNA]</scope>
    <source>
        <strain evidence="3">DSM 17132 / JCM 16389 / KACC 11308 / NBRC 106382 / 4M15</strain>
    </source>
</reference>
<proteinExistence type="predicted"/>
<dbReference type="CDD" id="cd02199">
    <property type="entry name" value="YjgF_YER057c_UK114_like_1"/>
    <property type="match status" value="1"/>
</dbReference>
<dbReference type="EMBL" id="CP002305">
    <property type="protein sequence ID" value="ADQ16433.1"/>
    <property type="molecule type" value="Genomic_DNA"/>
</dbReference>
<evidence type="ECO:0000313" key="2">
    <source>
        <dbReference type="EMBL" id="ADQ16433.1"/>
    </source>
</evidence>